<organism evidence="2 3">
    <name type="scientific">Pneumocystis jirovecii (strain RU7)</name>
    <name type="common">Human pneumocystis pneumonia agent</name>
    <dbReference type="NCBI Taxonomy" id="1408657"/>
    <lineage>
        <taxon>Eukaryota</taxon>
        <taxon>Fungi</taxon>
        <taxon>Dikarya</taxon>
        <taxon>Ascomycota</taxon>
        <taxon>Taphrinomycotina</taxon>
        <taxon>Pneumocystomycetes</taxon>
        <taxon>Pneumocystaceae</taxon>
        <taxon>Pneumocystis</taxon>
    </lineage>
</organism>
<proteinExistence type="predicted"/>
<accession>A0A0W4ZGL4</accession>
<evidence type="ECO:0000256" key="1">
    <source>
        <dbReference type="SAM" id="Coils"/>
    </source>
</evidence>
<evidence type="ECO:0000313" key="2">
    <source>
        <dbReference type="EMBL" id="KTW27492.1"/>
    </source>
</evidence>
<dbReference type="GeneID" id="28941509"/>
<dbReference type="OrthoDB" id="5416916at2759"/>
<dbReference type="AlphaFoldDB" id="A0A0W4ZGL4"/>
<keyword evidence="1" id="KW-0175">Coiled coil</keyword>
<feature type="coiled-coil region" evidence="1">
    <location>
        <begin position="209"/>
        <end position="236"/>
    </location>
</feature>
<name>A0A0W4ZGL4_PNEJ7</name>
<sequence length="346" mass="40449">MKFSLKLDENNAKKPEFIASSPDILRNNFDSLSLIDDFKKKPIILLNQGKINEVKSPNQEEIGNLTLLENHRNIDRIFRDLDEKLLCIDTLSNFQNSGEHRAEKEVPCNSEVTSTKICEYICNDYFALSKTSQSSSIKKDFKRSKSSSPRKPLKLKENMNQHNLFNISRGVESMKNTISDGISDIKASSPKKVYTERETSPKKPWTPQRIILKQENESLKKYISELKEKLEESEKNDENDTNYDVNDNTVKRLRELVDFVQTELTIYLEAKNLELDKLQKEFENMKSENEKLKERNLDLLRMWELEKERVKRREKQLGMEQMKNKQIIAQMGMLEEAIMTKETLSA</sequence>
<dbReference type="Proteomes" id="UP000053447">
    <property type="component" value="Unassembled WGS sequence"/>
</dbReference>
<comment type="caution">
    <text evidence="2">The sequence shown here is derived from an EMBL/GenBank/DDBJ whole genome shotgun (WGS) entry which is preliminary data.</text>
</comment>
<protein>
    <submittedName>
        <fullName evidence="2">Uncharacterized protein</fullName>
    </submittedName>
</protein>
<keyword evidence="3" id="KW-1185">Reference proteome</keyword>
<dbReference type="EMBL" id="LFWA01000014">
    <property type="protein sequence ID" value="KTW27492.1"/>
    <property type="molecule type" value="Genomic_DNA"/>
</dbReference>
<gene>
    <name evidence="2" type="ORF">T551_02991</name>
</gene>
<dbReference type="RefSeq" id="XP_018228462.1">
    <property type="nucleotide sequence ID" value="XM_018375254.1"/>
</dbReference>
<evidence type="ECO:0000313" key="3">
    <source>
        <dbReference type="Proteomes" id="UP000053447"/>
    </source>
</evidence>
<reference evidence="3" key="1">
    <citation type="journal article" date="2016" name="Nat. Commun.">
        <title>Genome analysis of three Pneumocystis species reveals adaptation mechanisms to life exclusively in mammalian hosts.</title>
        <authorList>
            <person name="Ma L."/>
            <person name="Chen Z."/>
            <person name="Huang D.W."/>
            <person name="Kutty G."/>
            <person name="Ishihara M."/>
            <person name="Wang H."/>
            <person name="Abouelleil A."/>
            <person name="Bishop L."/>
            <person name="Davey E."/>
            <person name="Deng R."/>
            <person name="Deng X."/>
            <person name="Fan L."/>
            <person name="Fantoni G."/>
            <person name="Fitzgerald M."/>
            <person name="Gogineni E."/>
            <person name="Goldberg J.M."/>
            <person name="Handley G."/>
            <person name="Hu X."/>
            <person name="Huber C."/>
            <person name="Jiao X."/>
            <person name="Jones K."/>
            <person name="Levin J.Z."/>
            <person name="Liu Y."/>
            <person name="Macdonald P."/>
            <person name="Melnikov A."/>
            <person name="Raley C."/>
            <person name="Sassi M."/>
            <person name="Sherman B.T."/>
            <person name="Song X."/>
            <person name="Sykes S."/>
            <person name="Tran B."/>
            <person name="Walsh L."/>
            <person name="Xia Y."/>
            <person name="Yang J."/>
            <person name="Young S."/>
            <person name="Zeng Q."/>
            <person name="Zheng X."/>
            <person name="Stephens R."/>
            <person name="Nusbaum C."/>
            <person name="Birren B.W."/>
            <person name="Azadi P."/>
            <person name="Lempicki R.A."/>
            <person name="Cuomo C.A."/>
            <person name="Kovacs J.A."/>
        </authorList>
    </citation>
    <scope>NUCLEOTIDE SEQUENCE [LARGE SCALE GENOMIC DNA]</scope>
    <source>
        <strain evidence="3">RU7</strain>
    </source>
</reference>
<feature type="coiled-coil region" evidence="1">
    <location>
        <begin position="268"/>
        <end position="302"/>
    </location>
</feature>
<dbReference type="VEuPathDB" id="FungiDB:T551_02991"/>